<keyword evidence="1" id="KW-0812">Transmembrane</keyword>
<name>A0ABS6N4J8_9RHOB</name>
<keyword evidence="4" id="KW-1185">Reference proteome</keyword>
<dbReference type="Pfam" id="PF00892">
    <property type="entry name" value="EamA"/>
    <property type="match status" value="2"/>
</dbReference>
<evidence type="ECO:0000313" key="3">
    <source>
        <dbReference type="EMBL" id="MBV2358938.1"/>
    </source>
</evidence>
<feature type="transmembrane region" description="Helical" evidence="1">
    <location>
        <begin position="268"/>
        <end position="284"/>
    </location>
</feature>
<reference evidence="3" key="1">
    <citation type="submission" date="2021-06" db="EMBL/GenBank/DDBJ databases">
        <title>Thalassococcus sp. CAU 1522 isolated from sea sand, Republic of Korea.</title>
        <authorList>
            <person name="Kim W."/>
        </authorList>
    </citation>
    <scope>NUCLEOTIDE SEQUENCE</scope>
    <source>
        <strain evidence="3">CAU 1522</strain>
    </source>
</reference>
<feature type="transmembrane region" description="Helical" evidence="1">
    <location>
        <begin position="33"/>
        <end position="52"/>
    </location>
</feature>
<feature type="transmembrane region" description="Helical" evidence="1">
    <location>
        <begin position="64"/>
        <end position="83"/>
    </location>
</feature>
<gene>
    <name evidence="3" type="ORF">KUH32_04055</name>
</gene>
<feature type="transmembrane region" description="Helical" evidence="1">
    <location>
        <begin position="214"/>
        <end position="234"/>
    </location>
</feature>
<dbReference type="Proteomes" id="UP001166293">
    <property type="component" value="Unassembled WGS sequence"/>
</dbReference>
<feature type="domain" description="EamA" evidence="2">
    <location>
        <begin position="151"/>
        <end position="283"/>
    </location>
</feature>
<evidence type="ECO:0000313" key="4">
    <source>
        <dbReference type="Proteomes" id="UP001166293"/>
    </source>
</evidence>
<feature type="transmembrane region" description="Helical" evidence="1">
    <location>
        <begin position="103"/>
        <end position="135"/>
    </location>
</feature>
<evidence type="ECO:0000256" key="1">
    <source>
        <dbReference type="SAM" id="Phobius"/>
    </source>
</evidence>
<dbReference type="InterPro" id="IPR000620">
    <property type="entry name" value="EamA_dom"/>
</dbReference>
<proteinExistence type="predicted"/>
<feature type="transmembrane region" description="Helical" evidence="1">
    <location>
        <begin position="172"/>
        <end position="193"/>
    </location>
</feature>
<feature type="transmembrane region" description="Helical" evidence="1">
    <location>
        <begin position="240"/>
        <end position="261"/>
    </location>
</feature>
<feature type="domain" description="EamA" evidence="2">
    <location>
        <begin position="5"/>
        <end position="136"/>
    </location>
</feature>
<keyword evidence="1" id="KW-1133">Transmembrane helix</keyword>
<keyword evidence="1" id="KW-0472">Membrane</keyword>
<organism evidence="3 4">
    <name type="scientific">Thalassococcus arenae</name>
    <dbReference type="NCBI Taxonomy" id="2851652"/>
    <lineage>
        <taxon>Bacteria</taxon>
        <taxon>Pseudomonadati</taxon>
        <taxon>Pseudomonadota</taxon>
        <taxon>Alphaproteobacteria</taxon>
        <taxon>Rhodobacterales</taxon>
        <taxon>Roseobacteraceae</taxon>
        <taxon>Thalassococcus</taxon>
    </lineage>
</organism>
<sequence>MTLAGFALVLAAAFCHATWNFLVKRLHGGPELIWLFSAWQVAIYAPLAVWIVATSPGLFGPMQVLFLVGTAVLHLGYFLMLQTGYRHGDLSLVYPTARATGPILSTALAVWLLGEVVSAQMLLGAGIIVGGVLMLTGGIRPGAKRAGRSLAFGIGTGLLIGSYTAWDAYAVATLAVPPLLMDYASGIGRAVILAPVARQRWSEVQRFWRDHKRAVLAIAVLNALAYILVLYALTFTPVAYVAPLREVSVLLSILAGSLLLGEGDLRRRLGWGALILAGMMLLVTG</sequence>
<feature type="transmembrane region" description="Helical" evidence="1">
    <location>
        <begin position="147"/>
        <end position="166"/>
    </location>
</feature>
<dbReference type="RefSeq" id="WP_217776782.1">
    <property type="nucleotide sequence ID" value="NZ_JAHRWL010000001.1"/>
</dbReference>
<accession>A0ABS6N4J8</accession>
<comment type="caution">
    <text evidence="3">The sequence shown here is derived from an EMBL/GenBank/DDBJ whole genome shotgun (WGS) entry which is preliminary data.</text>
</comment>
<dbReference type="EMBL" id="JAHRWL010000001">
    <property type="protein sequence ID" value="MBV2358938.1"/>
    <property type="molecule type" value="Genomic_DNA"/>
</dbReference>
<evidence type="ECO:0000259" key="2">
    <source>
        <dbReference type="Pfam" id="PF00892"/>
    </source>
</evidence>
<protein>
    <submittedName>
        <fullName evidence="3">DMT family transporter</fullName>
    </submittedName>
</protein>